<dbReference type="InterPro" id="IPR013783">
    <property type="entry name" value="Ig-like_fold"/>
</dbReference>
<protein>
    <submittedName>
        <fullName evidence="1">Uncharacterized protein</fullName>
    </submittedName>
</protein>
<reference evidence="1" key="4">
    <citation type="submission" date="2025-09" db="UniProtKB">
        <authorList>
            <consortium name="Ensembl"/>
        </authorList>
    </citation>
    <scope>IDENTIFICATION</scope>
</reference>
<evidence type="ECO:0000313" key="2">
    <source>
        <dbReference type="Proteomes" id="UP000008144"/>
    </source>
</evidence>
<reference evidence="2" key="1">
    <citation type="journal article" date="2002" name="Science">
        <title>The draft genome of Ciona intestinalis: insights into chordate and vertebrate origins.</title>
        <authorList>
            <person name="Dehal P."/>
            <person name="Satou Y."/>
            <person name="Campbell R.K."/>
            <person name="Chapman J."/>
            <person name="Degnan B."/>
            <person name="De Tomaso A."/>
            <person name="Davidson B."/>
            <person name="Di Gregorio A."/>
            <person name="Gelpke M."/>
            <person name="Goodstein D.M."/>
            <person name="Harafuji N."/>
            <person name="Hastings K.E."/>
            <person name="Ho I."/>
            <person name="Hotta K."/>
            <person name="Huang W."/>
            <person name="Kawashima T."/>
            <person name="Lemaire P."/>
            <person name="Martinez D."/>
            <person name="Meinertzhagen I.A."/>
            <person name="Necula S."/>
            <person name="Nonaka M."/>
            <person name="Putnam N."/>
            <person name="Rash S."/>
            <person name="Saiga H."/>
            <person name="Satake M."/>
            <person name="Terry A."/>
            <person name="Yamada L."/>
            <person name="Wang H.G."/>
            <person name="Awazu S."/>
            <person name="Azumi K."/>
            <person name="Boore J."/>
            <person name="Branno M."/>
            <person name="Chin-Bow S."/>
            <person name="DeSantis R."/>
            <person name="Doyle S."/>
            <person name="Francino P."/>
            <person name="Keys D.N."/>
            <person name="Haga S."/>
            <person name="Hayashi H."/>
            <person name="Hino K."/>
            <person name="Imai K.S."/>
            <person name="Inaba K."/>
            <person name="Kano S."/>
            <person name="Kobayashi K."/>
            <person name="Kobayashi M."/>
            <person name="Lee B.I."/>
            <person name="Makabe K.W."/>
            <person name="Manohar C."/>
            <person name="Matassi G."/>
            <person name="Medina M."/>
            <person name="Mochizuki Y."/>
            <person name="Mount S."/>
            <person name="Morishita T."/>
            <person name="Miura S."/>
            <person name="Nakayama A."/>
            <person name="Nishizaka S."/>
            <person name="Nomoto H."/>
            <person name="Ohta F."/>
            <person name="Oishi K."/>
            <person name="Rigoutsos I."/>
            <person name="Sano M."/>
            <person name="Sasaki A."/>
            <person name="Sasakura Y."/>
            <person name="Shoguchi E."/>
            <person name="Shin-i T."/>
            <person name="Spagnuolo A."/>
            <person name="Stainier D."/>
            <person name="Suzuki M.M."/>
            <person name="Tassy O."/>
            <person name="Takatori N."/>
            <person name="Tokuoka M."/>
            <person name="Yagi K."/>
            <person name="Yoshizaki F."/>
            <person name="Wada S."/>
            <person name="Zhang C."/>
            <person name="Hyatt P.D."/>
            <person name="Larimer F."/>
            <person name="Detter C."/>
            <person name="Doggett N."/>
            <person name="Glavina T."/>
            <person name="Hawkins T."/>
            <person name="Richardson P."/>
            <person name="Lucas S."/>
            <person name="Kohara Y."/>
            <person name="Levine M."/>
            <person name="Satoh N."/>
            <person name="Rokhsar D.S."/>
        </authorList>
    </citation>
    <scope>NUCLEOTIDE SEQUENCE [LARGE SCALE GENOMIC DNA]</scope>
</reference>
<evidence type="ECO:0000313" key="1">
    <source>
        <dbReference type="Ensembl" id="ENSCINP00000025682.2"/>
    </source>
</evidence>
<organism evidence="1 2">
    <name type="scientific">Ciona intestinalis</name>
    <name type="common">Transparent sea squirt</name>
    <name type="synonym">Ascidia intestinalis</name>
    <dbReference type="NCBI Taxonomy" id="7719"/>
    <lineage>
        <taxon>Eukaryota</taxon>
        <taxon>Metazoa</taxon>
        <taxon>Chordata</taxon>
        <taxon>Tunicata</taxon>
        <taxon>Ascidiacea</taxon>
        <taxon>Phlebobranchia</taxon>
        <taxon>Cionidae</taxon>
        <taxon>Ciona</taxon>
    </lineage>
</organism>
<name>F6SQX9_CIOIN</name>
<dbReference type="AlphaFoldDB" id="F6SQX9"/>
<keyword evidence="2" id="KW-1185">Reference proteome</keyword>
<dbReference type="Ensembl" id="ENSCINT00000025928.2">
    <property type="protein sequence ID" value="ENSCINP00000025682.2"/>
    <property type="gene ID" value="ENSCING00000014125.2"/>
</dbReference>
<dbReference type="EMBL" id="EAAA01001037">
    <property type="status" value="NOT_ANNOTATED_CDS"/>
    <property type="molecule type" value="Genomic_DNA"/>
</dbReference>
<reference evidence="1" key="3">
    <citation type="submission" date="2025-08" db="UniProtKB">
        <authorList>
            <consortium name="Ensembl"/>
        </authorList>
    </citation>
    <scope>IDENTIFICATION</scope>
</reference>
<dbReference type="InParanoid" id="F6SQX9"/>
<dbReference type="Proteomes" id="UP000008144">
    <property type="component" value="Chromosome 12"/>
</dbReference>
<sequence>MPNINDIYFSCSWTENSSVGKNYTSLISSVTGSGNCESTVTCLLSGSNERICSTSFYANSSKMSCPFLMDRLISSKDGSLRLTIEEESDSCTTVSKPFDPCNNIVLGPPTLNVTDNNNIISVSVGEPECLASFVSWADIKYTTKYTLFDGTTTTPSQVKTSTSFTLESADSRMYTFIAYAEIAESQQPGIPATTDHLTKPHQSTDNNFVDFSCSDNTGIVTAKWQKTGIIDLFKVAVFEEKTLSVQAYHLVNNVQNENIFSQDLTLSMNLSYTVSLIASNQAGESN</sequence>
<reference evidence="1" key="2">
    <citation type="journal article" date="2008" name="Genome Biol.">
        <title>Improved genome assembly and evidence-based global gene model set for the chordate Ciona intestinalis: new insight into intron and operon populations.</title>
        <authorList>
            <person name="Satou Y."/>
            <person name="Mineta K."/>
            <person name="Ogasawara M."/>
            <person name="Sasakura Y."/>
            <person name="Shoguchi E."/>
            <person name="Ueno K."/>
            <person name="Yamada L."/>
            <person name="Matsumoto J."/>
            <person name="Wasserscheid J."/>
            <person name="Dewar K."/>
            <person name="Wiley G.B."/>
            <person name="Macmil S.L."/>
            <person name="Roe B.A."/>
            <person name="Zeller R.W."/>
            <person name="Hastings K.E."/>
            <person name="Lemaire P."/>
            <person name="Lindquist E."/>
            <person name="Endo T."/>
            <person name="Hotta K."/>
            <person name="Inaba K."/>
        </authorList>
    </citation>
    <scope>NUCLEOTIDE SEQUENCE [LARGE SCALE GENOMIC DNA]</scope>
    <source>
        <strain evidence="1">wild type</strain>
    </source>
</reference>
<dbReference type="Gene3D" id="2.60.40.10">
    <property type="entry name" value="Immunoglobulins"/>
    <property type="match status" value="1"/>
</dbReference>
<dbReference type="HOGENOM" id="CLU_974963_0_0_1"/>
<accession>F6SQX9</accession>
<proteinExistence type="predicted"/>